<evidence type="ECO:0000256" key="7">
    <source>
        <dbReference type="SAM" id="Coils"/>
    </source>
</evidence>
<evidence type="ECO:0000313" key="11">
    <source>
        <dbReference type="Proteomes" id="UP000826656"/>
    </source>
</evidence>
<dbReference type="SMART" id="SM00220">
    <property type="entry name" value="S_TKc"/>
    <property type="match status" value="1"/>
</dbReference>
<keyword evidence="4" id="KW-0418">Kinase</keyword>
<evidence type="ECO:0000256" key="2">
    <source>
        <dbReference type="ARBA" id="ARBA00022679"/>
    </source>
</evidence>
<comment type="caution">
    <text evidence="10">The sequence shown here is derived from an EMBL/GenBank/DDBJ whole genome shotgun (WGS) entry which is preliminary data.</text>
</comment>
<dbReference type="Pfam" id="PF07714">
    <property type="entry name" value="PK_Tyr_Ser-Thr"/>
    <property type="match status" value="1"/>
</dbReference>
<dbReference type="Proteomes" id="UP000826656">
    <property type="component" value="Unassembled WGS sequence"/>
</dbReference>
<evidence type="ECO:0000256" key="8">
    <source>
        <dbReference type="SAM" id="MobiDB-lite"/>
    </source>
</evidence>
<keyword evidence="1" id="KW-0723">Serine/threonine-protein kinase</keyword>
<accession>A0ABQ7WP75</accession>
<dbReference type="PANTHER" id="PTHR47987:SF13">
    <property type="entry name" value="RECEPTOR-LIKE CYTOSOLIC SERINE_THREONINE-PROTEIN KINASE RBK2"/>
    <property type="match status" value="1"/>
</dbReference>
<evidence type="ECO:0000313" key="10">
    <source>
        <dbReference type="EMBL" id="KAH0782056.1"/>
    </source>
</evidence>
<evidence type="ECO:0000259" key="9">
    <source>
        <dbReference type="PROSITE" id="PS50011"/>
    </source>
</evidence>
<dbReference type="PANTHER" id="PTHR47987">
    <property type="entry name" value="OS08G0249100 PROTEIN"/>
    <property type="match status" value="1"/>
</dbReference>
<reference evidence="10 11" key="1">
    <citation type="journal article" date="2021" name="bioRxiv">
        <title>Chromosome-scale and haplotype-resolved genome assembly of a tetraploid potato cultivar.</title>
        <authorList>
            <person name="Sun H."/>
            <person name="Jiao W.-B."/>
            <person name="Krause K."/>
            <person name="Campoy J.A."/>
            <person name="Goel M."/>
            <person name="Folz-Donahue K."/>
            <person name="Kukat C."/>
            <person name="Huettel B."/>
            <person name="Schneeberger K."/>
        </authorList>
    </citation>
    <scope>NUCLEOTIDE SEQUENCE [LARGE SCALE GENOMIC DNA]</scope>
    <source>
        <strain evidence="10">SolTubOtavaFocal</strain>
        <tissue evidence="10">Leaves</tissue>
    </source>
</reference>
<evidence type="ECO:0000256" key="4">
    <source>
        <dbReference type="ARBA" id="ARBA00022777"/>
    </source>
</evidence>
<gene>
    <name evidence="10" type="ORF">KY290_001654</name>
</gene>
<evidence type="ECO:0000256" key="1">
    <source>
        <dbReference type="ARBA" id="ARBA00022527"/>
    </source>
</evidence>
<dbReference type="Gene3D" id="1.10.510.10">
    <property type="entry name" value="Transferase(Phosphotransferase) domain 1"/>
    <property type="match status" value="1"/>
</dbReference>
<keyword evidence="2" id="KW-0808">Transferase</keyword>
<evidence type="ECO:0000256" key="3">
    <source>
        <dbReference type="ARBA" id="ARBA00022741"/>
    </source>
</evidence>
<dbReference type="SUPFAM" id="SSF56112">
    <property type="entry name" value="Protein kinase-like (PK-like)"/>
    <property type="match status" value="1"/>
</dbReference>
<dbReference type="InterPro" id="IPR017441">
    <property type="entry name" value="Protein_kinase_ATP_BS"/>
</dbReference>
<feature type="coiled-coil region" evidence="7">
    <location>
        <begin position="59"/>
        <end position="107"/>
    </location>
</feature>
<protein>
    <recommendedName>
        <fullName evidence="9">Protein kinase domain-containing protein</fullName>
    </recommendedName>
</protein>
<keyword evidence="5 6" id="KW-0067">ATP-binding</keyword>
<evidence type="ECO:0000256" key="5">
    <source>
        <dbReference type="ARBA" id="ARBA00022840"/>
    </source>
</evidence>
<feature type="region of interest" description="Disordered" evidence="8">
    <location>
        <begin position="122"/>
        <end position="228"/>
    </location>
</feature>
<feature type="domain" description="Protein kinase" evidence="9">
    <location>
        <begin position="515"/>
        <end position="781"/>
    </location>
</feature>
<feature type="compositionally biased region" description="Basic and acidic residues" evidence="8">
    <location>
        <begin position="392"/>
        <end position="412"/>
    </location>
</feature>
<dbReference type="PROSITE" id="PS50011">
    <property type="entry name" value="PROTEIN_KINASE_DOM"/>
    <property type="match status" value="1"/>
</dbReference>
<keyword evidence="7" id="KW-0175">Coiled coil</keyword>
<feature type="region of interest" description="Disordered" evidence="8">
    <location>
        <begin position="384"/>
        <end position="435"/>
    </location>
</feature>
<dbReference type="InterPro" id="IPR001245">
    <property type="entry name" value="Ser-Thr/Tyr_kinase_cat_dom"/>
</dbReference>
<sequence length="814" mass="90396">MATEFDLPEEIVEVLPSDPFEQLDLARKITSIALSTRISALESEAAALRRHLSERDDIINDLNSQLDSLDSSLADASDRLSRADQEKESLVKENSTLSNTVRKLNRDVAKLEAFRKTLMRSLNEEEDSSAGAPDFAKNGQNQSDQDSSSPASRPQWTQSTEGGYSQSEDAESETSRPRISPGLLLASQTSTPRLTPPGSPPSLSASVSPSRSPRPLSPRRHSISFSTVRGMYDDRSSAFSTSYSQHGSMSGLEAGSQTARARVDGKEFFRQVRSRLSYEQFGGFLANVKELNSHKQTKEETLRKAAEIFGEENKDLYTIFEGLISQMVFIYVSGFPNYVNSENTCNNVDEEESDEELFKVGPKLLFCASSISLTAEEFRSLSVGEDHDMDEDSTREVIKEDKVNEELIREASENQTDQSETTTSKPSTSDSDGWQGFIKRLKKGPSIQLHTFHPTIPSLPSLPSIKMLSKRKSRSARRSMPMLPAPILDADLQQCFEANWKNFSLTELKQATNNFSSDNLIGEGGYSEVYKGLLKDGQPVAVKRLTRGSQEEMTSDYLSELGILVHVKHANVANVIGYGVEGGMHLVLPLSPLGSLANMLSGDRGKLTWQVRYNIAVGTAAGLAYLHEGCQRRIIHRDIKAANVLLTEDFEAQITDFGLAKWLPDKWTHLTVSQVEGTFGYLPPEFFMHGIVDEKTDVYAFGVLLLEIVSGRPALDEARNSVVMWAKPLLLNKKNTEIVDPSLGDAYDLEQLNQILMVASLCIQQFSTDRPSMIQVEQMLVAVDGILQSKKKFQRWPPLKRRCAIELDALLESP</sequence>
<dbReference type="InterPro" id="IPR008271">
    <property type="entry name" value="Ser/Thr_kinase_AS"/>
</dbReference>
<keyword evidence="3 6" id="KW-0547">Nucleotide-binding</keyword>
<dbReference type="InterPro" id="IPR000719">
    <property type="entry name" value="Prot_kinase_dom"/>
</dbReference>
<dbReference type="InterPro" id="IPR011009">
    <property type="entry name" value="Kinase-like_dom_sf"/>
</dbReference>
<feature type="binding site" evidence="6">
    <location>
        <position position="543"/>
    </location>
    <ligand>
        <name>ATP</name>
        <dbReference type="ChEBI" id="CHEBI:30616"/>
    </ligand>
</feature>
<feature type="compositionally biased region" description="Polar residues" evidence="8">
    <location>
        <begin position="150"/>
        <end position="167"/>
    </location>
</feature>
<name>A0ABQ7WP75_SOLTU</name>
<feature type="compositionally biased region" description="Low complexity" evidence="8">
    <location>
        <begin position="201"/>
        <end position="214"/>
    </location>
</feature>
<dbReference type="InterPro" id="IPR046958">
    <property type="entry name" value="RBK1/2/STUNTED"/>
</dbReference>
<dbReference type="PROSITE" id="PS00108">
    <property type="entry name" value="PROTEIN_KINASE_ST"/>
    <property type="match status" value="1"/>
</dbReference>
<dbReference type="Pfam" id="PF25972">
    <property type="entry name" value="At4g15545_C"/>
    <property type="match status" value="1"/>
</dbReference>
<proteinExistence type="predicted"/>
<keyword evidence="11" id="KW-1185">Reference proteome</keyword>
<dbReference type="InterPro" id="IPR058935">
    <property type="entry name" value="At4g15545-like_C"/>
</dbReference>
<dbReference type="Gene3D" id="3.30.200.20">
    <property type="entry name" value="Phosphorylase Kinase, domain 1"/>
    <property type="match status" value="1"/>
</dbReference>
<feature type="compositionally biased region" description="Low complexity" evidence="8">
    <location>
        <begin position="419"/>
        <end position="431"/>
    </location>
</feature>
<dbReference type="EMBL" id="JAIVGD010000001">
    <property type="protein sequence ID" value="KAH0782056.1"/>
    <property type="molecule type" value="Genomic_DNA"/>
</dbReference>
<evidence type="ECO:0000256" key="6">
    <source>
        <dbReference type="PROSITE-ProRule" id="PRU10141"/>
    </source>
</evidence>
<dbReference type="PROSITE" id="PS00107">
    <property type="entry name" value="PROTEIN_KINASE_ATP"/>
    <property type="match status" value="1"/>
</dbReference>
<organism evidence="10 11">
    <name type="scientific">Solanum tuberosum</name>
    <name type="common">Potato</name>
    <dbReference type="NCBI Taxonomy" id="4113"/>
    <lineage>
        <taxon>Eukaryota</taxon>
        <taxon>Viridiplantae</taxon>
        <taxon>Streptophyta</taxon>
        <taxon>Embryophyta</taxon>
        <taxon>Tracheophyta</taxon>
        <taxon>Spermatophyta</taxon>
        <taxon>Magnoliopsida</taxon>
        <taxon>eudicotyledons</taxon>
        <taxon>Gunneridae</taxon>
        <taxon>Pentapetalae</taxon>
        <taxon>asterids</taxon>
        <taxon>lamiids</taxon>
        <taxon>Solanales</taxon>
        <taxon>Solanaceae</taxon>
        <taxon>Solanoideae</taxon>
        <taxon>Solaneae</taxon>
        <taxon>Solanum</taxon>
    </lineage>
</organism>